<feature type="compositionally biased region" description="Basic and acidic residues" evidence="1">
    <location>
        <begin position="172"/>
        <end position="181"/>
    </location>
</feature>
<evidence type="ECO:0000313" key="3">
    <source>
        <dbReference type="Proteomes" id="UP000724874"/>
    </source>
</evidence>
<keyword evidence="3" id="KW-1185">Reference proteome</keyword>
<sequence length="188" mass="20810">MHTSFPIDNVNKEVIKAAPFVNRRPRKPSTVHWRTDSMPSSTSGSNSTPTSMDLDALPRSSNYSRSTSSSHTDAPPPAYEDSSANMEGNSKKEARRGFRDTEKGLYAYVHAVPPAPAYQLSQEVHKTLGIADSEEKVLTHIGPESEPQRAIPIGERYRISRPYPLGARTKPKKTDEKEESTSKTTGRI</sequence>
<protein>
    <submittedName>
        <fullName evidence="2">Uncharacterized protein</fullName>
    </submittedName>
</protein>
<dbReference type="AlphaFoldDB" id="A0A9P5NGH1"/>
<feature type="compositionally biased region" description="Low complexity" evidence="1">
    <location>
        <begin position="36"/>
        <end position="52"/>
    </location>
</feature>
<feature type="region of interest" description="Disordered" evidence="1">
    <location>
        <begin position="141"/>
        <end position="188"/>
    </location>
</feature>
<evidence type="ECO:0000313" key="2">
    <source>
        <dbReference type="EMBL" id="KAF8883502.1"/>
    </source>
</evidence>
<organism evidence="2 3">
    <name type="scientific">Gymnopilus junonius</name>
    <name type="common">Spectacular rustgill mushroom</name>
    <name type="synonym">Gymnopilus spectabilis subsp. junonius</name>
    <dbReference type="NCBI Taxonomy" id="109634"/>
    <lineage>
        <taxon>Eukaryota</taxon>
        <taxon>Fungi</taxon>
        <taxon>Dikarya</taxon>
        <taxon>Basidiomycota</taxon>
        <taxon>Agaricomycotina</taxon>
        <taxon>Agaricomycetes</taxon>
        <taxon>Agaricomycetidae</taxon>
        <taxon>Agaricales</taxon>
        <taxon>Agaricineae</taxon>
        <taxon>Hymenogastraceae</taxon>
        <taxon>Gymnopilus</taxon>
    </lineage>
</organism>
<dbReference type="Proteomes" id="UP000724874">
    <property type="component" value="Unassembled WGS sequence"/>
</dbReference>
<reference evidence="2" key="1">
    <citation type="submission" date="2020-11" db="EMBL/GenBank/DDBJ databases">
        <authorList>
            <consortium name="DOE Joint Genome Institute"/>
            <person name="Ahrendt S."/>
            <person name="Riley R."/>
            <person name="Andreopoulos W."/>
            <person name="LaButti K."/>
            <person name="Pangilinan J."/>
            <person name="Ruiz-duenas F.J."/>
            <person name="Barrasa J.M."/>
            <person name="Sanchez-Garcia M."/>
            <person name="Camarero S."/>
            <person name="Miyauchi S."/>
            <person name="Serrano A."/>
            <person name="Linde D."/>
            <person name="Babiker R."/>
            <person name="Drula E."/>
            <person name="Ayuso-Fernandez I."/>
            <person name="Pacheco R."/>
            <person name="Padilla G."/>
            <person name="Ferreira P."/>
            <person name="Barriuso J."/>
            <person name="Kellner H."/>
            <person name="Castanera R."/>
            <person name="Alfaro M."/>
            <person name="Ramirez L."/>
            <person name="Pisabarro A.G."/>
            <person name="Kuo A."/>
            <person name="Tritt A."/>
            <person name="Lipzen A."/>
            <person name="He G."/>
            <person name="Yan M."/>
            <person name="Ng V."/>
            <person name="Cullen D."/>
            <person name="Martin F."/>
            <person name="Rosso M.-N."/>
            <person name="Henrissat B."/>
            <person name="Hibbett D."/>
            <person name="Martinez A.T."/>
            <person name="Grigoriev I.V."/>
        </authorList>
    </citation>
    <scope>NUCLEOTIDE SEQUENCE</scope>
    <source>
        <strain evidence="2">AH 44721</strain>
    </source>
</reference>
<feature type="compositionally biased region" description="Low complexity" evidence="1">
    <location>
        <begin position="60"/>
        <end position="70"/>
    </location>
</feature>
<name>A0A9P5NGH1_GYMJU</name>
<gene>
    <name evidence="2" type="ORF">CPB84DRAFT_1850956</name>
</gene>
<accession>A0A9P5NGH1</accession>
<evidence type="ECO:0000256" key="1">
    <source>
        <dbReference type="SAM" id="MobiDB-lite"/>
    </source>
</evidence>
<feature type="compositionally biased region" description="Basic and acidic residues" evidence="1">
    <location>
        <begin position="89"/>
        <end position="98"/>
    </location>
</feature>
<feature type="region of interest" description="Disordered" evidence="1">
    <location>
        <begin position="1"/>
        <end position="98"/>
    </location>
</feature>
<dbReference type="OrthoDB" id="10639386at2759"/>
<dbReference type="EMBL" id="JADNYJ010000115">
    <property type="protein sequence ID" value="KAF8883502.1"/>
    <property type="molecule type" value="Genomic_DNA"/>
</dbReference>
<proteinExistence type="predicted"/>
<comment type="caution">
    <text evidence="2">The sequence shown here is derived from an EMBL/GenBank/DDBJ whole genome shotgun (WGS) entry which is preliminary data.</text>
</comment>